<feature type="region of interest" description="Disordered" evidence="2">
    <location>
        <begin position="1"/>
        <end position="23"/>
    </location>
</feature>
<name>A0A0H5Q6M9_9ZZZZ</name>
<evidence type="ECO:0008006" key="4">
    <source>
        <dbReference type="Google" id="ProtNLM"/>
    </source>
</evidence>
<dbReference type="AlphaFoldDB" id="A0A0H5Q6M9"/>
<proteinExistence type="predicted"/>
<geneLocation type="plasmid" evidence="3">
    <name>pRGFK1364</name>
</geneLocation>
<feature type="compositionally biased region" description="Basic and acidic residues" evidence="2">
    <location>
        <begin position="340"/>
        <end position="367"/>
    </location>
</feature>
<keyword evidence="3" id="KW-0614">Plasmid</keyword>
<evidence type="ECO:0000256" key="1">
    <source>
        <dbReference type="SAM" id="Coils"/>
    </source>
</evidence>
<protein>
    <recommendedName>
        <fullName evidence="4">Mobilization protein</fullName>
    </recommendedName>
</protein>
<accession>A0A0H5Q6M9</accession>
<organism evidence="3">
    <name type="scientific">uncultured prokaryote</name>
    <dbReference type="NCBI Taxonomy" id="198431"/>
    <lineage>
        <taxon>unclassified sequences</taxon>
        <taxon>environmental samples</taxon>
    </lineage>
</organism>
<reference evidence="3" key="2">
    <citation type="submission" date="2015-07" db="EMBL/GenBank/DDBJ databases">
        <title>Plasmids, circular viruses and viroids from rat gut.</title>
        <authorList>
            <person name="Jorgensen T.J."/>
            <person name="Hansen M.A."/>
            <person name="Xu Z."/>
            <person name="Tabak M.A."/>
            <person name="Sorensen S.J."/>
            <person name="Hansen L.H."/>
        </authorList>
    </citation>
    <scope>NUCLEOTIDE SEQUENCE</scope>
    <source>
        <plasmid evidence="3">pRGFK1364</plasmid>
    </source>
</reference>
<evidence type="ECO:0000256" key="2">
    <source>
        <dbReference type="SAM" id="MobiDB-lite"/>
    </source>
</evidence>
<sequence>MKVAAAHCNPKKQPALNHNDRTNDTAKTITKDLTHLNEYSCSSDEVRQKIDKLYKEAQENFSNYCATKNGLTKAGKPKGLQNFTKKEKCYHEFIYEINENTTMEQCQELTQKIAKLTGFTPLQIVIHRDEIHENAKGEKQTHFHAHAVFFTLDKETGLQLARQEASLNKANLSKIQTLASESLKMERGKNRYEKGEQQPQYIQDYKDYARFKEQETKLLQEIDRKTQTLAHLTETLANMEQRLKTLEQELKAKEAELEKREKEYQANIEALEQKHTEAFDKLLKESNAKKSLWKNLVTFGGHNEKVEREFQIQKQALRATLTQAEDKALQQVERYKREKEEAEKRLKESQEAERQARKESQRLRESAEQSMQYQTKYLAQMRKYERFLKDNMQENDLKEYFPKLYSELLKEQLAKSDREMQQWARTR</sequence>
<dbReference type="EMBL" id="LN853925">
    <property type="protein sequence ID" value="CRY97079.1"/>
    <property type="molecule type" value="Genomic_DNA"/>
</dbReference>
<keyword evidence="1" id="KW-0175">Coiled coil</keyword>
<reference evidence="3" key="1">
    <citation type="submission" date="2015-06" db="EMBL/GenBank/DDBJ databases">
        <authorList>
            <person name="Joergensen T."/>
        </authorList>
    </citation>
    <scope>NUCLEOTIDE SEQUENCE</scope>
    <source>
        <plasmid evidence="3">pRGFK1364</plasmid>
    </source>
</reference>
<feature type="coiled-coil region" evidence="1">
    <location>
        <begin position="222"/>
        <end position="281"/>
    </location>
</feature>
<feature type="region of interest" description="Disordered" evidence="2">
    <location>
        <begin position="340"/>
        <end position="370"/>
    </location>
</feature>
<evidence type="ECO:0000313" key="3">
    <source>
        <dbReference type="EMBL" id="CRY97079.1"/>
    </source>
</evidence>